<dbReference type="PANTHER" id="PTHR40758:SF1">
    <property type="entry name" value="CONSERVED PROTEIN"/>
    <property type="match status" value="1"/>
</dbReference>
<keyword evidence="2" id="KW-1185">Reference proteome</keyword>
<dbReference type="RefSeq" id="WP_035917563.1">
    <property type="nucleotide sequence ID" value="NZ_AVPJ01000012.1"/>
</dbReference>
<dbReference type="GO" id="GO:0005886">
    <property type="term" value="C:plasma membrane"/>
    <property type="evidence" value="ECO:0007669"/>
    <property type="project" value="TreeGrafter"/>
</dbReference>
<evidence type="ECO:0000313" key="1">
    <source>
        <dbReference type="EMBL" id="KGN31303.1"/>
    </source>
</evidence>
<dbReference type="AlphaFoldDB" id="A0A0A0J2E2"/>
<name>A0A0A0J2E2_9MICO</name>
<sequence length="261" mass="28895">MTLPFLDHLDLLDRHGRSAVAALGRLRPKDRLPPRNEPVRDVASAHWATLEIWAWSLEHPHQHWSGRAEPTSPTDHEALLAGVTTQLDRLRESLPAAGPDRDIDYFGHPGNVAQVARLLAHEAVATAHAACVAAGREVPTLRVPVAVDAIDHVITHWASSTSGATWRPRPFAVRDTDTRQVHYIVASDGDDPTDFRRASPQTPSAVVEGPAVDLLWWLHGYPTAEGVVAVSGNEEDVRGLLTTFHHPVQKPHRKRRWFGWS</sequence>
<reference evidence="1 2" key="1">
    <citation type="submission" date="2013-08" db="EMBL/GenBank/DDBJ databases">
        <title>The genome sequence of Knoellia sinensis.</title>
        <authorList>
            <person name="Zhu W."/>
            <person name="Wang G."/>
        </authorList>
    </citation>
    <scope>NUCLEOTIDE SEQUENCE [LARGE SCALE GENOMIC DNA]</scope>
    <source>
        <strain evidence="1 2">KCTC 19936</strain>
    </source>
</reference>
<dbReference type="OrthoDB" id="3671213at2"/>
<dbReference type="PANTHER" id="PTHR40758">
    <property type="entry name" value="CONSERVED PROTEIN"/>
    <property type="match status" value="1"/>
</dbReference>
<gene>
    <name evidence="1" type="ORF">N802_04235</name>
</gene>
<proteinExistence type="predicted"/>
<protein>
    <recommendedName>
        <fullName evidence="3">Mycothiol-dependent maleylpyruvate isomerase metal-binding domain-containing protein</fullName>
    </recommendedName>
</protein>
<dbReference type="EMBL" id="AVPJ01000012">
    <property type="protein sequence ID" value="KGN31303.1"/>
    <property type="molecule type" value="Genomic_DNA"/>
</dbReference>
<evidence type="ECO:0000313" key="2">
    <source>
        <dbReference type="Proteomes" id="UP000030002"/>
    </source>
</evidence>
<dbReference type="STRING" id="1385520.N802_04235"/>
<dbReference type="Proteomes" id="UP000030002">
    <property type="component" value="Unassembled WGS sequence"/>
</dbReference>
<evidence type="ECO:0008006" key="3">
    <source>
        <dbReference type="Google" id="ProtNLM"/>
    </source>
</evidence>
<accession>A0A0A0J2E2</accession>
<organism evidence="1 2">
    <name type="scientific">Knoellia sinensis KCTC 19936</name>
    <dbReference type="NCBI Taxonomy" id="1385520"/>
    <lineage>
        <taxon>Bacteria</taxon>
        <taxon>Bacillati</taxon>
        <taxon>Actinomycetota</taxon>
        <taxon>Actinomycetes</taxon>
        <taxon>Micrococcales</taxon>
        <taxon>Intrasporangiaceae</taxon>
        <taxon>Knoellia</taxon>
    </lineage>
</organism>
<comment type="caution">
    <text evidence="1">The sequence shown here is derived from an EMBL/GenBank/DDBJ whole genome shotgun (WGS) entry which is preliminary data.</text>
</comment>